<dbReference type="OrthoDB" id="9785285at2"/>
<evidence type="ECO:0000256" key="3">
    <source>
        <dbReference type="ARBA" id="ARBA00022692"/>
    </source>
</evidence>
<dbReference type="Proteomes" id="UP000199488">
    <property type="component" value="Unassembled WGS sequence"/>
</dbReference>
<evidence type="ECO:0000256" key="1">
    <source>
        <dbReference type="ARBA" id="ARBA00004141"/>
    </source>
</evidence>
<feature type="transmembrane region" description="Helical" evidence="8">
    <location>
        <begin position="143"/>
        <end position="160"/>
    </location>
</feature>
<evidence type="ECO:0000313" key="11">
    <source>
        <dbReference type="Proteomes" id="UP000199488"/>
    </source>
</evidence>
<dbReference type="GO" id="GO:0001508">
    <property type="term" value="P:action potential"/>
    <property type="evidence" value="ECO:0007669"/>
    <property type="project" value="TreeGrafter"/>
</dbReference>
<evidence type="ECO:0000256" key="7">
    <source>
        <dbReference type="ARBA" id="ARBA00023303"/>
    </source>
</evidence>
<dbReference type="AlphaFoldDB" id="A0A1H2X123"/>
<dbReference type="GO" id="GO:0005249">
    <property type="term" value="F:voltage-gated potassium channel activity"/>
    <property type="evidence" value="ECO:0007669"/>
    <property type="project" value="InterPro"/>
</dbReference>
<evidence type="ECO:0000313" key="10">
    <source>
        <dbReference type="EMBL" id="SDW86507.1"/>
    </source>
</evidence>
<dbReference type="RefSeq" id="WP_091615900.1">
    <property type="nucleotide sequence ID" value="NZ_FNNC01000006.1"/>
</dbReference>
<keyword evidence="11" id="KW-1185">Reference proteome</keyword>
<dbReference type="PANTHER" id="PTHR11537:SF254">
    <property type="entry name" value="POTASSIUM VOLTAGE-GATED CHANNEL PROTEIN SHAB"/>
    <property type="match status" value="1"/>
</dbReference>
<sequence length="241" mass="27663">MRISFEAIYELILAALLIFSLTVELPTDQSRALDIFIYVLFVIDFGVRFFASDNKWQYIKSNPLELIAILPLGEIFRAARLVRLLKVLRLIVLFSRKHSPFDVFFSKYHIDRAVVIVGVLLFAASLSMRWIEPDFHTYEEALWWAIVTVTSVGYGDFVPVTTAGRIIASILMIVGISLIGIVTGTVAAFFSNDYRTLPPEARHVQETLNRYPELTTKEMDDMIASLEKWKERYKKEEDQSS</sequence>
<evidence type="ECO:0000256" key="8">
    <source>
        <dbReference type="SAM" id="Phobius"/>
    </source>
</evidence>
<keyword evidence="4 8" id="KW-1133">Transmembrane helix</keyword>
<keyword evidence="2" id="KW-0813">Transport</keyword>
<dbReference type="InterPro" id="IPR028325">
    <property type="entry name" value="VG_K_chnl"/>
</dbReference>
<accession>A0A1H2X123</accession>
<dbReference type="Gene3D" id="1.10.287.70">
    <property type="match status" value="1"/>
</dbReference>
<organism evidence="10 11">
    <name type="scientific">Marinococcus luteus</name>
    <dbReference type="NCBI Taxonomy" id="1122204"/>
    <lineage>
        <taxon>Bacteria</taxon>
        <taxon>Bacillati</taxon>
        <taxon>Bacillota</taxon>
        <taxon>Bacilli</taxon>
        <taxon>Bacillales</taxon>
        <taxon>Bacillaceae</taxon>
        <taxon>Marinococcus</taxon>
    </lineage>
</organism>
<keyword evidence="5" id="KW-0406">Ion transport</keyword>
<dbReference type="EMBL" id="FNNC01000006">
    <property type="protein sequence ID" value="SDW86507.1"/>
    <property type="molecule type" value="Genomic_DNA"/>
</dbReference>
<evidence type="ECO:0000259" key="9">
    <source>
        <dbReference type="Pfam" id="PF07885"/>
    </source>
</evidence>
<comment type="subcellular location">
    <subcellularLocation>
        <location evidence="1">Membrane</location>
        <topology evidence="1">Multi-pass membrane protein</topology>
    </subcellularLocation>
</comment>
<dbReference type="Gene3D" id="1.20.120.350">
    <property type="entry name" value="Voltage-gated potassium channels. Chain C"/>
    <property type="match status" value="1"/>
</dbReference>
<protein>
    <submittedName>
        <fullName evidence="10">Voltage-gated potassium channel</fullName>
    </submittedName>
</protein>
<keyword evidence="3 8" id="KW-0812">Transmembrane</keyword>
<feature type="transmembrane region" description="Helical" evidence="8">
    <location>
        <begin position="35"/>
        <end position="51"/>
    </location>
</feature>
<evidence type="ECO:0000256" key="4">
    <source>
        <dbReference type="ARBA" id="ARBA00022989"/>
    </source>
</evidence>
<evidence type="ECO:0000256" key="5">
    <source>
        <dbReference type="ARBA" id="ARBA00023065"/>
    </source>
</evidence>
<keyword evidence="6 8" id="KW-0472">Membrane</keyword>
<dbReference type="Gene3D" id="1.20.5.110">
    <property type="match status" value="1"/>
</dbReference>
<gene>
    <name evidence="10" type="ORF">SAMN05421781_2592</name>
</gene>
<reference evidence="10 11" key="1">
    <citation type="submission" date="2016-10" db="EMBL/GenBank/DDBJ databases">
        <authorList>
            <person name="de Groot N.N."/>
        </authorList>
    </citation>
    <scope>NUCLEOTIDE SEQUENCE [LARGE SCALE GENOMIC DNA]</scope>
    <source>
        <strain evidence="10 11">DSM 23126</strain>
    </source>
</reference>
<dbReference type="Pfam" id="PF07885">
    <property type="entry name" value="Ion_trans_2"/>
    <property type="match status" value="1"/>
</dbReference>
<dbReference type="STRING" id="1122204.SAMN05421781_2592"/>
<dbReference type="InterPro" id="IPR027359">
    <property type="entry name" value="Volt_channel_dom_sf"/>
</dbReference>
<feature type="transmembrane region" description="Helical" evidence="8">
    <location>
        <begin position="167"/>
        <end position="190"/>
    </location>
</feature>
<dbReference type="PANTHER" id="PTHR11537">
    <property type="entry name" value="VOLTAGE-GATED POTASSIUM CHANNEL"/>
    <property type="match status" value="1"/>
</dbReference>
<name>A0A1H2X123_9BACI</name>
<proteinExistence type="predicted"/>
<feature type="domain" description="Potassium channel" evidence="9">
    <location>
        <begin position="116"/>
        <end position="191"/>
    </location>
</feature>
<keyword evidence="7 10" id="KW-0407">Ion channel</keyword>
<evidence type="ECO:0000256" key="2">
    <source>
        <dbReference type="ARBA" id="ARBA00022448"/>
    </source>
</evidence>
<evidence type="ECO:0000256" key="6">
    <source>
        <dbReference type="ARBA" id="ARBA00023136"/>
    </source>
</evidence>
<dbReference type="SUPFAM" id="SSF81324">
    <property type="entry name" value="Voltage-gated potassium channels"/>
    <property type="match status" value="1"/>
</dbReference>
<dbReference type="GO" id="GO:0008076">
    <property type="term" value="C:voltage-gated potassium channel complex"/>
    <property type="evidence" value="ECO:0007669"/>
    <property type="project" value="InterPro"/>
</dbReference>
<feature type="transmembrane region" description="Helical" evidence="8">
    <location>
        <begin position="113"/>
        <end position="131"/>
    </location>
</feature>
<dbReference type="InterPro" id="IPR013099">
    <property type="entry name" value="K_chnl_dom"/>
</dbReference>
<feature type="transmembrane region" description="Helical" evidence="8">
    <location>
        <begin position="7"/>
        <end position="23"/>
    </location>
</feature>